<name>L8WHC1_THACA</name>
<evidence type="ECO:0000313" key="2">
    <source>
        <dbReference type="Proteomes" id="UP000011668"/>
    </source>
</evidence>
<dbReference type="AlphaFoldDB" id="L8WHC1"/>
<evidence type="ECO:0000313" key="1">
    <source>
        <dbReference type="EMBL" id="ELU37310.1"/>
    </source>
</evidence>
<proteinExistence type="predicted"/>
<reference evidence="1 2" key="1">
    <citation type="journal article" date="2013" name="Nat. Commun.">
        <title>The evolution and pathogenic mechanisms of the rice sheath blight pathogen.</title>
        <authorList>
            <person name="Zheng A."/>
            <person name="Lin R."/>
            <person name="Xu L."/>
            <person name="Qin P."/>
            <person name="Tang C."/>
            <person name="Ai P."/>
            <person name="Zhang D."/>
            <person name="Liu Y."/>
            <person name="Sun Z."/>
            <person name="Feng H."/>
            <person name="Wang Y."/>
            <person name="Chen Y."/>
            <person name="Liang X."/>
            <person name="Fu R."/>
            <person name="Li Q."/>
            <person name="Zhang J."/>
            <person name="Yu X."/>
            <person name="Xie Z."/>
            <person name="Ding L."/>
            <person name="Guan P."/>
            <person name="Tang J."/>
            <person name="Liang Y."/>
            <person name="Wang S."/>
            <person name="Deng Q."/>
            <person name="Li S."/>
            <person name="Zhu J."/>
            <person name="Wang L."/>
            <person name="Liu H."/>
            <person name="Li P."/>
        </authorList>
    </citation>
    <scope>NUCLEOTIDE SEQUENCE [LARGE SCALE GENOMIC DNA]</scope>
    <source>
        <strain evidence="2">AG-1 IA</strain>
    </source>
</reference>
<comment type="caution">
    <text evidence="1">The sequence shown here is derived from an EMBL/GenBank/DDBJ whole genome shotgun (WGS) entry which is preliminary data.</text>
</comment>
<gene>
    <name evidence="1" type="ORF">AG1IA_08660</name>
</gene>
<dbReference type="Proteomes" id="UP000011668">
    <property type="component" value="Unassembled WGS sequence"/>
</dbReference>
<protein>
    <submittedName>
        <fullName evidence="1">Uncharacterized protein</fullName>
    </submittedName>
</protein>
<dbReference type="HOGENOM" id="CLU_3052029_0_0_1"/>
<accession>L8WHC1</accession>
<keyword evidence="2" id="KW-1185">Reference proteome</keyword>
<organism evidence="1 2">
    <name type="scientific">Thanatephorus cucumeris (strain AG1-IA)</name>
    <name type="common">Rice sheath blight fungus</name>
    <name type="synonym">Rhizoctonia solani</name>
    <dbReference type="NCBI Taxonomy" id="983506"/>
    <lineage>
        <taxon>Eukaryota</taxon>
        <taxon>Fungi</taxon>
        <taxon>Dikarya</taxon>
        <taxon>Basidiomycota</taxon>
        <taxon>Agaricomycotina</taxon>
        <taxon>Agaricomycetes</taxon>
        <taxon>Cantharellales</taxon>
        <taxon>Ceratobasidiaceae</taxon>
        <taxon>Rhizoctonia</taxon>
        <taxon>Rhizoctonia solani AG-1</taxon>
    </lineage>
</organism>
<dbReference type="EMBL" id="AFRT01002715">
    <property type="protein sequence ID" value="ELU37310.1"/>
    <property type="molecule type" value="Genomic_DNA"/>
</dbReference>
<sequence length="54" mass="5964">MTRCTILTVARSQILTLRSVKEEGISVEAFDAERPPIGDIQYYDVWKGFGGGTS</sequence>